<evidence type="ECO:0000313" key="11">
    <source>
        <dbReference type="Proteomes" id="UP000076632"/>
    </source>
</evidence>
<feature type="domain" description="WSC" evidence="9">
    <location>
        <begin position="2074"/>
        <end position="2164"/>
    </location>
</feature>
<protein>
    <submittedName>
        <fullName evidence="10">WSC-domain-containing protein</fullName>
    </submittedName>
</protein>
<evidence type="ECO:0000256" key="1">
    <source>
        <dbReference type="ARBA" id="ARBA00004167"/>
    </source>
</evidence>
<feature type="domain" description="WSC" evidence="9">
    <location>
        <begin position="1061"/>
        <end position="1158"/>
    </location>
</feature>
<organism evidence="10 11">
    <name type="scientific">Xylona heveae (strain CBS 132557 / TC161)</name>
    <dbReference type="NCBI Taxonomy" id="1328760"/>
    <lineage>
        <taxon>Eukaryota</taxon>
        <taxon>Fungi</taxon>
        <taxon>Dikarya</taxon>
        <taxon>Ascomycota</taxon>
        <taxon>Pezizomycotina</taxon>
        <taxon>Xylonomycetes</taxon>
        <taxon>Xylonales</taxon>
        <taxon>Xylonaceae</taxon>
        <taxon>Xylona</taxon>
    </lineage>
</organism>
<feature type="domain" description="WSC" evidence="9">
    <location>
        <begin position="943"/>
        <end position="1039"/>
    </location>
</feature>
<evidence type="ECO:0000256" key="7">
    <source>
        <dbReference type="SAM" id="MobiDB-lite"/>
    </source>
</evidence>
<feature type="domain" description="WSC" evidence="9">
    <location>
        <begin position="1185"/>
        <end position="1276"/>
    </location>
</feature>
<evidence type="ECO:0000256" key="4">
    <source>
        <dbReference type="ARBA" id="ARBA00022989"/>
    </source>
</evidence>
<comment type="subcellular location">
    <subcellularLocation>
        <location evidence="1">Membrane</location>
        <topology evidence="1">Single-pass membrane protein</topology>
    </subcellularLocation>
</comment>
<keyword evidence="5" id="KW-0472">Membrane</keyword>
<dbReference type="EMBL" id="KV407466">
    <property type="protein sequence ID" value="KZF19452.1"/>
    <property type="molecule type" value="Genomic_DNA"/>
</dbReference>
<dbReference type="Proteomes" id="UP000076632">
    <property type="component" value="Unassembled WGS sequence"/>
</dbReference>
<gene>
    <name evidence="10" type="ORF">L228DRAFT_271254</name>
</gene>
<dbReference type="PANTHER" id="PTHR24269:SF16">
    <property type="entry name" value="PROTEIN SLG1"/>
    <property type="match status" value="1"/>
</dbReference>
<dbReference type="PANTHER" id="PTHR24269">
    <property type="entry name" value="KREMEN PROTEIN"/>
    <property type="match status" value="1"/>
</dbReference>
<keyword evidence="3 8" id="KW-0732">Signal</keyword>
<dbReference type="OMA" id="VEMCHER"/>
<keyword evidence="11" id="KW-1185">Reference proteome</keyword>
<dbReference type="OrthoDB" id="5985073at2759"/>
<feature type="region of interest" description="Disordered" evidence="7">
    <location>
        <begin position="1936"/>
        <end position="1956"/>
    </location>
</feature>
<feature type="domain" description="WSC" evidence="9">
    <location>
        <begin position="1426"/>
        <end position="1517"/>
    </location>
</feature>
<name>A0A164ZSE0_XYLHT</name>
<accession>A0A164ZSE0</accession>
<sequence length="2218" mass="226391">MRLSIQRFAAAWLLAVAPFAAGLASTDSISDADPAQSGYLPNHNMDPAVVDSSEFGQLWKIAFNYQEQFYAKPLVYTPPSTGVQIVFLASSQNYIRTLNAKTGDILNVRQVQTPFLQAEIGCTDIPNYIGITGTPVIDPNTDTAYFFVKTYIPNFRASGNTGVFNGVYYFYAVNVNTLEDVEGYPILVDGSVADNDPLKYFIGGVILQRPALTQIGSYVYGAFGGHCDLFNYTGTVIGVDITQKKIITNFATEAGPLSGHDTNWQDNGGGGQGGIWMSGMAMATDGARMFFVTGNGQGHENSGTPASGSSGCRTLGEAVVNIGVGDGGKVSLTDYFQPYNYIGMDGDDQDFGSGGICLLDSTVFQGTGVSRIGVTAGKNGKIYIVNADNLGGYKLGPGQTDNVLQVIDNEKPVFGGSGSYPLEGGYIYTTPVGYPTYVYKLGFDSTGKPVFSSVAQTRESSAGRVGVGIPTITTFQGKAGTAILWMCDPDAGLRAWYAVPGSDGYLKTINLPQVNGLNKFQRPAFGDTRLYVTDANGVLYCLGSPVNLPLNCTSPVSFGDVALGSSKTATVTCTAIIDITEVIGATTGDPSWTVNNATLPQGAVKAGTVFTFPVTWDLTHTSVSNAPNASFPNVSPGVKSTALTLLTENAVLGYASVFPISLTGEEVSEAAYLSLTPVNIAFGGLVLNDSSDTGDTITMPFSIANVGLSPLTIFGYGYTTEDLDDDDVDYTNATQGDDGVWDLGYGFTSLNLPDVGTVIQPQQSIVVQVTFEPLNGTGLYQSWLNVWTNGGSSYTVFEASASTAPIAVMTISNGEGGWLPPTNVLMDFGSVAPGGNATRVIQICNEGGSVLTISKSKPPLGVIRATAAGIDLHETQTIPVNECATGTVMFAPNIEPPNVPDFTVTNTWTLNTDDPNFGVHVVQIQGVVHDRIIGPTLANGSARYLYLGCYQDGTNGRLLPQEPYESQDNTNDLCQTTCLSQGYIFAGTEYQDECWCGNNPPPSSLFHDESEALCTFACAGDASEACGGVGGYISIYYDSTKYTPGSNVGPSGPIVVPSVANYISIGCYSEGTNGRALTGNAPAAPAGGMTIEACETACAGYVYFGVEYGGECYCGNTLNAGSAPVAGDAATSGCSMTCAGNNTEYCGGPNRLNMYQTNGTATSTSSGAPSGPTATGPVTVSRAANFMSLGCYTEGTNSRALTGKASAGNANTVESCATSCSGFTYFGVEYSDECYCGNQLSTGSLPATDNGCTMTCAGNSTEYCGGPNRLNMYRVNGTATSTSSGTTSGPTPTGPVTVPVAAGFVSLGCYTEGTNSRALTGEASAGNTNTVESCASSCAGFSYFGVEYSDECYCGNQLSTGSIPATDNGCTMTCAGNSTEYCGGPNRLNMYRINATASSGSSTTATGTTSPTSGPTGPIIVPGNALFAYSGCYAEPNGGRALPNLIAATDTMTVEQCLGSCAAYEYVGIEYGRECWCGNSLNTGALKAASSDCSMTCSGNSTEICGAGNRLSLYQAKPAALSSNFASGSSTSNATGSVSSFSGTVTSQAISGASTGSSFTPSSTVSSTVLFSSIKTSSGTPNSTFPITSSSLSTITSSSSSAVSNSGVSSASVTAHPSSSTPQSGTNSTISSAQSSSSGSTSSRPLSSSSGSSSITSLPTLSSHSSSSSASSTGSSFASGSSNSTLHSSVTITSSSASSTTSGGGSSSSHSLSSSSASSSIRASSGSSSSSGSATLLSSTASGNHTSNAASSTHTSSAGSSLSSSSSTRILSSSSTHSSSTSSTVTGSAKPKASALLATPAVSTASISSPANSSAALSSSSGTVSSFSTILPTSSFSTNSSVTSSFSQTTTSSGLRSSSSVSSSSAGSSSTSSSSSSSSISSSSSQSSSANSTTESVSSSTAGSSSSSSSALVSSSSSSPSSSSTPSSSTFSTLTTSSASSTSSSSSISSSSSAPTFAPTPGQTIGAWVYLGCANETSPRALVGATFSNATGMTNEACQDFCSSNKYNYGLAATENGTDCYCGNNLQSYSALGQTGCSQACSGNSSELCGGKDRLSVYNLTSYIPPTTVKAAGSYVYKGCFTDKSLTDHHYTNTTGMTVESCVEYCQSQGSDYAGLEDSQECYCAGSIATSASQVDDAQCDMLCTGNYREFCGGPTVLGVYYNDPTSLSDDGTPKSINDDNYATVKANTTLPSSSSKLRFRRYESRNRAVRERIMGES</sequence>
<dbReference type="InParanoid" id="A0A164ZSE0"/>
<feature type="chain" id="PRO_5007855016" evidence="8">
    <location>
        <begin position="25"/>
        <end position="2218"/>
    </location>
</feature>
<proteinExistence type="predicted"/>
<dbReference type="PROSITE" id="PS51212">
    <property type="entry name" value="WSC"/>
    <property type="match status" value="7"/>
</dbReference>
<evidence type="ECO:0000313" key="10">
    <source>
        <dbReference type="EMBL" id="KZF19452.1"/>
    </source>
</evidence>
<evidence type="ECO:0000256" key="6">
    <source>
        <dbReference type="ARBA" id="ARBA00023180"/>
    </source>
</evidence>
<dbReference type="GO" id="GO:0005886">
    <property type="term" value="C:plasma membrane"/>
    <property type="evidence" value="ECO:0007669"/>
    <property type="project" value="TreeGrafter"/>
</dbReference>
<dbReference type="GeneID" id="28900650"/>
<keyword evidence="4" id="KW-1133">Transmembrane helix</keyword>
<evidence type="ECO:0000256" key="5">
    <source>
        <dbReference type="ARBA" id="ARBA00023136"/>
    </source>
</evidence>
<feature type="domain" description="WSC" evidence="9">
    <location>
        <begin position="1967"/>
        <end position="2061"/>
    </location>
</feature>
<dbReference type="RefSeq" id="XP_018185007.1">
    <property type="nucleotide sequence ID" value="XM_018335513.1"/>
</dbReference>
<feature type="region of interest" description="Disordered" evidence="7">
    <location>
        <begin position="1694"/>
        <end position="1801"/>
    </location>
</feature>
<dbReference type="Pfam" id="PF01822">
    <property type="entry name" value="WSC"/>
    <property type="match status" value="7"/>
</dbReference>
<reference evidence="10 11" key="1">
    <citation type="journal article" date="2016" name="Fungal Biol.">
        <title>The genome of Xylona heveae provides a window into fungal endophytism.</title>
        <authorList>
            <person name="Gazis R."/>
            <person name="Kuo A."/>
            <person name="Riley R."/>
            <person name="LaButti K."/>
            <person name="Lipzen A."/>
            <person name="Lin J."/>
            <person name="Amirebrahimi M."/>
            <person name="Hesse C.N."/>
            <person name="Spatafora J.W."/>
            <person name="Henrissat B."/>
            <person name="Hainaut M."/>
            <person name="Grigoriev I.V."/>
            <person name="Hibbett D.S."/>
        </authorList>
    </citation>
    <scope>NUCLEOTIDE SEQUENCE [LARGE SCALE GENOMIC DNA]</scope>
    <source>
        <strain evidence="10 11">TC161</strain>
    </source>
</reference>
<keyword evidence="2" id="KW-0812">Transmembrane</keyword>
<feature type="region of interest" description="Disordered" evidence="7">
    <location>
        <begin position="1834"/>
        <end position="1909"/>
    </location>
</feature>
<evidence type="ECO:0000259" key="9">
    <source>
        <dbReference type="PROSITE" id="PS51212"/>
    </source>
</evidence>
<feature type="region of interest" description="Disordered" evidence="7">
    <location>
        <begin position="1606"/>
        <end position="1682"/>
    </location>
</feature>
<evidence type="ECO:0000256" key="2">
    <source>
        <dbReference type="ARBA" id="ARBA00022692"/>
    </source>
</evidence>
<feature type="signal peptide" evidence="8">
    <location>
        <begin position="1"/>
        <end position="24"/>
    </location>
</feature>
<evidence type="ECO:0000256" key="8">
    <source>
        <dbReference type="SAM" id="SignalP"/>
    </source>
</evidence>
<keyword evidence="6" id="KW-0325">Glycoprotein</keyword>
<evidence type="ECO:0000256" key="3">
    <source>
        <dbReference type="ARBA" id="ARBA00022729"/>
    </source>
</evidence>
<dbReference type="InterPro" id="IPR051836">
    <property type="entry name" value="Kremen_rcpt"/>
</dbReference>
<feature type="domain" description="WSC" evidence="9">
    <location>
        <begin position="1303"/>
        <end position="1394"/>
    </location>
</feature>
<dbReference type="InterPro" id="IPR002889">
    <property type="entry name" value="WSC_carb-bd"/>
</dbReference>
<feature type="compositionally biased region" description="Low complexity" evidence="7">
    <location>
        <begin position="1694"/>
        <end position="1789"/>
    </location>
</feature>
<dbReference type="SMART" id="SM00321">
    <property type="entry name" value="WSC"/>
    <property type="match status" value="7"/>
</dbReference>
<dbReference type="STRING" id="1328760.A0A164ZSE0"/>